<dbReference type="EMBL" id="CP104064">
    <property type="protein sequence ID" value="WAH35105.1"/>
    <property type="molecule type" value="Genomic_DNA"/>
</dbReference>
<reference evidence="2" key="1">
    <citation type="submission" date="2022-08" db="EMBL/GenBank/DDBJ databases">
        <title>Alicyclobacillus dauci DSM2870, complete genome.</title>
        <authorList>
            <person name="Wang Q."/>
            <person name="Cai R."/>
            <person name="Wang Z."/>
        </authorList>
    </citation>
    <scope>NUCLEOTIDE SEQUENCE</scope>
    <source>
        <strain evidence="2">DSM 28700</strain>
    </source>
</reference>
<gene>
    <name evidence="2" type="ORF">NZD86_12315</name>
</gene>
<dbReference type="RefSeq" id="WP_268041993.1">
    <property type="nucleotide sequence ID" value="NZ_CP104064.1"/>
</dbReference>
<evidence type="ECO:0000313" key="3">
    <source>
        <dbReference type="Proteomes" id="UP001164803"/>
    </source>
</evidence>
<evidence type="ECO:0000313" key="2">
    <source>
        <dbReference type="EMBL" id="WAH35105.1"/>
    </source>
</evidence>
<protein>
    <submittedName>
        <fullName evidence="2">Uncharacterized protein</fullName>
    </submittedName>
</protein>
<dbReference type="Proteomes" id="UP001164803">
    <property type="component" value="Chromosome"/>
</dbReference>
<proteinExistence type="predicted"/>
<evidence type="ECO:0000256" key="1">
    <source>
        <dbReference type="SAM" id="MobiDB-lite"/>
    </source>
</evidence>
<keyword evidence="3" id="KW-1185">Reference proteome</keyword>
<organism evidence="2 3">
    <name type="scientific">Alicyclobacillus dauci</name>
    <dbReference type="NCBI Taxonomy" id="1475485"/>
    <lineage>
        <taxon>Bacteria</taxon>
        <taxon>Bacillati</taxon>
        <taxon>Bacillota</taxon>
        <taxon>Bacilli</taxon>
        <taxon>Bacillales</taxon>
        <taxon>Alicyclobacillaceae</taxon>
        <taxon>Alicyclobacillus</taxon>
    </lineage>
</organism>
<name>A0ABY6YZH2_9BACL</name>
<feature type="region of interest" description="Disordered" evidence="1">
    <location>
        <begin position="23"/>
        <end position="63"/>
    </location>
</feature>
<sequence length="63" mass="6899">MSNSPVSDGNQAHGSELFLDSVYDGIDRFQEDGGVAPELGHRPENQVEPPPPQIARRRTGLKQ</sequence>
<accession>A0ABY6YZH2</accession>